<dbReference type="InterPro" id="IPR000421">
    <property type="entry name" value="FA58C"/>
</dbReference>
<evidence type="ECO:0000313" key="3">
    <source>
        <dbReference type="Proteomes" id="UP001642484"/>
    </source>
</evidence>
<organism evidence="2 3">
    <name type="scientific">Durusdinium trenchii</name>
    <dbReference type="NCBI Taxonomy" id="1381693"/>
    <lineage>
        <taxon>Eukaryota</taxon>
        <taxon>Sar</taxon>
        <taxon>Alveolata</taxon>
        <taxon>Dinophyceae</taxon>
        <taxon>Suessiales</taxon>
        <taxon>Symbiodiniaceae</taxon>
        <taxon>Durusdinium</taxon>
    </lineage>
</organism>
<proteinExistence type="predicted"/>
<dbReference type="Proteomes" id="UP001642484">
    <property type="component" value="Unassembled WGS sequence"/>
</dbReference>
<feature type="domain" description="F5/8 type C" evidence="1">
    <location>
        <begin position="241"/>
        <end position="305"/>
    </location>
</feature>
<evidence type="ECO:0000313" key="2">
    <source>
        <dbReference type="EMBL" id="CAK8995924.1"/>
    </source>
</evidence>
<dbReference type="InterPro" id="IPR042576">
    <property type="entry name" value="TRAF3IP1_N_sf"/>
</dbReference>
<evidence type="ECO:0000259" key="1">
    <source>
        <dbReference type="PROSITE" id="PS50022"/>
    </source>
</evidence>
<dbReference type="Gene3D" id="2.60.120.260">
    <property type="entry name" value="Galactose-binding domain-like"/>
    <property type="match status" value="1"/>
</dbReference>
<gene>
    <name evidence="2" type="ORF">CCMP2556_LOCUS4233</name>
</gene>
<name>A0ABP0I057_9DINO</name>
<accession>A0ABP0I057</accession>
<comment type="caution">
    <text evidence="2">The sequence shown here is derived from an EMBL/GenBank/DDBJ whole genome shotgun (WGS) entry which is preliminary data.</text>
</comment>
<dbReference type="PROSITE" id="PS50022">
    <property type="entry name" value="FA58C_3"/>
    <property type="match status" value="1"/>
</dbReference>
<keyword evidence="3" id="KW-1185">Reference proteome</keyword>
<reference evidence="2 3" key="1">
    <citation type="submission" date="2024-02" db="EMBL/GenBank/DDBJ databases">
        <authorList>
            <person name="Chen Y."/>
            <person name="Shah S."/>
            <person name="Dougan E. K."/>
            <person name="Thang M."/>
            <person name="Chan C."/>
        </authorList>
    </citation>
    <scope>NUCLEOTIDE SEQUENCE [LARGE SCALE GENOMIC DNA]</scope>
</reference>
<dbReference type="EMBL" id="CAXAMN010001725">
    <property type="protein sequence ID" value="CAK8995924.1"/>
    <property type="molecule type" value="Genomic_DNA"/>
</dbReference>
<dbReference type="Gene3D" id="1.10.418.50">
    <property type="entry name" value="Microtubule-binding protein MIP-T3"/>
    <property type="match status" value="1"/>
</dbReference>
<protein>
    <recommendedName>
        <fullName evidence="1">F5/8 type C domain-containing protein</fullName>
    </recommendedName>
</protein>
<sequence length="515" mass="57377">MATTVRRERVHEWVHATSPQNFRTIRSDGHLKGNHCQDEYFDGDLCLPGAPMGTWFNANNYRGRTITKTPYPEPFDGAMVTALAISVPQLLNLEEVYHLFKVTERPREYLQVKYAIVKESDACFDWFANHLDPVYDNTDEFVRLYLEDGNYQWCARDAVHKVMVSVFVVNNDDRHPSISVGNCRDYPIEKLPARHRVMSCACHDASRALSAEHMACRVLLVGLAEVLSSLRALPEVLSGEPLPTALGLASSEFPDEGLMGSSNGELAACARLQQSRWTAGWCPATSSKEEFLEVDVQRAPHVGRICGIALQGRLPASGHWQQTLGLLQLALGADEEALAFAQPQTFLRPPVRCVHQVAWALHKKRSFKKWQPSEQVRDYENLTKEAKLDFLSRLIEEAHTVKGPVVAGLSDSEDEDVEPLRLTAQDILAGRNCAETNRLLQLLASRALGGGAQNIRVSMFAGHSKVASGDGSTWLALHRSTARMLAPKLWRGAFMDESLATPVRNPKWKAGGWVF</sequence>